<protein>
    <recommendedName>
        <fullName evidence="1">HAUS augmin-like complex subunit 6 N-terminal domain-containing protein</fullName>
    </recommendedName>
</protein>
<dbReference type="GO" id="GO:0008017">
    <property type="term" value="F:microtubule binding"/>
    <property type="evidence" value="ECO:0007669"/>
    <property type="project" value="TreeGrafter"/>
</dbReference>
<dbReference type="GO" id="GO:1990498">
    <property type="term" value="C:mitotic spindle microtubule"/>
    <property type="evidence" value="ECO:0007669"/>
    <property type="project" value="TreeGrafter"/>
</dbReference>
<evidence type="ECO:0000313" key="2">
    <source>
        <dbReference type="EMBL" id="CAG5118728.1"/>
    </source>
</evidence>
<evidence type="ECO:0000259" key="1">
    <source>
        <dbReference type="Pfam" id="PF14661"/>
    </source>
</evidence>
<sequence length="461" mass="51690">MAESQDKSDVNTILFTNLQLLGLDVVGMEASYKIPFNKDMFNLPNKAGSEAVLYFLFQRLNPSLCQEQFRDCWPVLDKKTELQFRKKSTIWLTNIHKEDAESRLPRVNAALLLSPGGGKFIHLLYSFSTYVLVNVMKSEHGWKAQDSIIYPTLQPRTTALGSVMKSAVHDSLIREKNHFFENLYLTIDANRQWKDYASELVKDIRCLTKSNRELEHEKRQQVNILADNCIKQGISLPAKRTVTMFDSDQDSPALARGQRLQKIKSQWNSVTEFNDHASEAREIFYSVVDSEASRCVLDGAEIGVRVPGLLLRQCSEEIHKRGIDNVYSGGALNLVSLVQLWNISLNMYKDQLKSEPLPSLATEVPHLRSQAKDHQSHLRHIQELSVALFFNLSFHFLTAPTPPLSAVTRVSHQAQTSPAGLVAGFSAVTGSTPDALLNVTSKIETAVQKRVEASTGLKGVP</sequence>
<organism evidence="2 3">
    <name type="scientific">Candidula unifasciata</name>
    <dbReference type="NCBI Taxonomy" id="100452"/>
    <lineage>
        <taxon>Eukaryota</taxon>
        <taxon>Metazoa</taxon>
        <taxon>Spiralia</taxon>
        <taxon>Lophotrochozoa</taxon>
        <taxon>Mollusca</taxon>
        <taxon>Gastropoda</taxon>
        <taxon>Heterobranchia</taxon>
        <taxon>Euthyneura</taxon>
        <taxon>Panpulmonata</taxon>
        <taxon>Eupulmonata</taxon>
        <taxon>Stylommatophora</taxon>
        <taxon>Helicina</taxon>
        <taxon>Helicoidea</taxon>
        <taxon>Geomitridae</taxon>
        <taxon>Candidula</taxon>
    </lineage>
</organism>
<dbReference type="InterPro" id="IPR026797">
    <property type="entry name" value="HAUS_6"/>
</dbReference>
<dbReference type="Proteomes" id="UP000678393">
    <property type="component" value="Unassembled WGS sequence"/>
</dbReference>
<dbReference type="AlphaFoldDB" id="A0A8S3YQJ4"/>
<name>A0A8S3YQJ4_9EUPU</name>
<proteinExistence type="predicted"/>
<feature type="domain" description="HAUS augmin-like complex subunit 6 N-terminal" evidence="1">
    <location>
        <begin position="14"/>
        <end position="222"/>
    </location>
</feature>
<evidence type="ECO:0000313" key="3">
    <source>
        <dbReference type="Proteomes" id="UP000678393"/>
    </source>
</evidence>
<feature type="non-terminal residue" evidence="2">
    <location>
        <position position="1"/>
    </location>
</feature>
<dbReference type="InterPro" id="IPR028163">
    <property type="entry name" value="HAUS_6_N"/>
</dbReference>
<dbReference type="PANTHER" id="PTHR16151:SF2">
    <property type="entry name" value="HAUS AUGMIN-LIKE COMPLEX SUBUNIT 6"/>
    <property type="match status" value="1"/>
</dbReference>
<gene>
    <name evidence="2" type="ORF">CUNI_LOCUS4286</name>
</gene>
<dbReference type="EMBL" id="CAJHNH020000597">
    <property type="protein sequence ID" value="CAG5118728.1"/>
    <property type="molecule type" value="Genomic_DNA"/>
</dbReference>
<dbReference type="GO" id="GO:0051225">
    <property type="term" value="P:spindle assembly"/>
    <property type="evidence" value="ECO:0007669"/>
    <property type="project" value="InterPro"/>
</dbReference>
<dbReference type="OrthoDB" id="5575722at2759"/>
<comment type="caution">
    <text evidence="2">The sequence shown here is derived from an EMBL/GenBank/DDBJ whole genome shotgun (WGS) entry which is preliminary data.</text>
</comment>
<dbReference type="GO" id="GO:0070652">
    <property type="term" value="C:HAUS complex"/>
    <property type="evidence" value="ECO:0007669"/>
    <property type="project" value="InterPro"/>
</dbReference>
<accession>A0A8S3YQJ4</accession>
<dbReference type="Pfam" id="PF14661">
    <property type="entry name" value="HAUS6_N"/>
    <property type="match status" value="1"/>
</dbReference>
<dbReference type="PANTHER" id="PTHR16151">
    <property type="entry name" value="HAUS AUGMIN-LIKE COMPLEX SUBUNIT 6"/>
    <property type="match status" value="1"/>
</dbReference>
<keyword evidence="3" id="KW-1185">Reference proteome</keyword>
<reference evidence="2" key="1">
    <citation type="submission" date="2021-04" db="EMBL/GenBank/DDBJ databases">
        <authorList>
            <consortium name="Molecular Ecology Group"/>
        </authorList>
    </citation>
    <scope>NUCLEOTIDE SEQUENCE</scope>
</reference>